<dbReference type="OrthoDB" id="1405595at2759"/>
<proteinExistence type="predicted"/>
<dbReference type="GO" id="GO:0008270">
    <property type="term" value="F:zinc ion binding"/>
    <property type="evidence" value="ECO:0007669"/>
    <property type="project" value="InterPro"/>
</dbReference>
<dbReference type="GO" id="GO:0006351">
    <property type="term" value="P:DNA-templated transcription"/>
    <property type="evidence" value="ECO:0007669"/>
    <property type="project" value="InterPro"/>
</dbReference>
<keyword evidence="5" id="KW-0539">Nucleus</keyword>
<evidence type="ECO:0000313" key="8">
    <source>
        <dbReference type="EMBL" id="CAD6446380.1"/>
    </source>
</evidence>
<dbReference type="PANTHER" id="PTHR47660:SF2">
    <property type="entry name" value="TRANSCRIPTION FACTOR WITH C2H2 AND ZN(2)-CYS(6) DNA BINDING DOMAIN (EUROFUNG)"/>
    <property type="match status" value="1"/>
</dbReference>
<keyword evidence="6" id="KW-0472">Membrane</keyword>
<keyword evidence="3" id="KW-0805">Transcription regulation</keyword>
<reference evidence="8" key="1">
    <citation type="submission" date="2020-10" db="EMBL/GenBank/DDBJ databases">
        <authorList>
            <person name="Kusch S."/>
        </authorList>
    </citation>
    <scope>NUCLEOTIDE SEQUENCE</scope>
    <source>
        <strain evidence="8">SwB9</strain>
    </source>
</reference>
<evidence type="ECO:0000256" key="2">
    <source>
        <dbReference type="ARBA" id="ARBA00022833"/>
    </source>
</evidence>
<feature type="transmembrane region" description="Helical" evidence="6">
    <location>
        <begin position="449"/>
        <end position="467"/>
    </location>
</feature>
<evidence type="ECO:0000256" key="3">
    <source>
        <dbReference type="ARBA" id="ARBA00023015"/>
    </source>
</evidence>
<organism evidence="8 9">
    <name type="scientific">Sclerotinia trifoliorum</name>
    <dbReference type="NCBI Taxonomy" id="28548"/>
    <lineage>
        <taxon>Eukaryota</taxon>
        <taxon>Fungi</taxon>
        <taxon>Dikarya</taxon>
        <taxon>Ascomycota</taxon>
        <taxon>Pezizomycotina</taxon>
        <taxon>Leotiomycetes</taxon>
        <taxon>Helotiales</taxon>
        <taxon>Sclerotiniaceae</taxon>
        <taxon>Sclerotinia</taxon>
    </lineage>
</organism>
<sequence length="565" mass="63949">MPSLHVVNILIGLYFEHFSHQAPVLHHPTVDTNRLPSSLLSAMMIIGATYSHVKNGRRLAIVLIDIIGWNLLEITRSDNSLLRNPMTILTQALLIHTGLWCGNKRAFNVAEAYIGNAISHMRQLYESEKWNVSMQSSSVDETSRDTQVQWTRWIHEESLNRLYWFIYTIDRQFPALWNKPSTIIIGEMVDVGCPCDESFWCAPTAEQWKFTLGSATIPKPPSFAAAIGPFLFSPTTTSPAFSLGHFSSQEQQHSQSQHLSLPNLNPYTAFLVLLEIQHQIFDFSQEYLLATKFLNRQDIREAQEKLHFTPNLCPSQAIKSGFAARRQKLAYSLNLFSKTYLPRNLSTLHSKSHIFDRISIVQHHLSMLFLHIPFTDLLNSIGKLGQTGIAPAFENLKSWARDDPELAIDVALRAAEAIMEINRGLEVETSREVTIEKARAMKSGMIDTGIYGTTLLMMTHVILWAFAKVSDRKMKENLMKRLRAKEGDSTFLNILECEFQDSNEDGEGLRLDLDINIGGNLKMDHQKINAVSKVLLRSAADMLMRFGTWGVALDMALLLHLRGEG</sequence>
<dbReference type="AlphaFoldDB" id="A0A8H2ZRD4"/>
<gene>
    <name evidence="8" type="ORF">SCLTRI_LOCUS6166</name>
</gene>
<evidence type="ECO:0000256" key="1">
    <source>
        <dbReference type="ARBA" id="ARBA00022723"/>
    </source>
</evidence>
<dbReference type="InterPro" id="IPR007219">
    <property type="entry name" value="XnlR_reg_dom"/>
</dbReference>
<keyword evidence="6" id="KW-0812">Transmembrane</keyword>
<keyword evidence="2" id="KW-0862">Zinc</keyword>
<dbReference type="EMBL" id="CAJHIA010000019">
    <property type="protein sequence ID" value="CAD6446380.1"/>
    <property type="molecule type" value="Genomic_DNA"/>
</dbReference>
<comment type="caution">
    <text evidence="8">The sequence shown here is derived from an EMBL/GenBank/DDBJ whole genome shotgun (WGS) entry which is preliminary data.</text>
</comment>
<evidence type="ECO:0000256" key="5">
    <source>
        <dbReference type="ARBA" id="ARBA00023242"/>
    </source>
</evidence>
<evidence type="ECO:0000259" key="7">
    <source>
        <dbReference type="Pfam" id="PF04082"/>
    </source>
</evidence>
<dbReference type="GO" id="GO:0003677">
    <property type="term" value="F:DNA binding"/>
    <property type="evidence" value="ECO:0007669"/>
    <property type="project" value="InterPro"/>
</dbReference>
<evidence type="ECO:0000313" key="9">
    <source>
        <dbReference type="Proteomes" id="UP000624404"/>
    </source>
</evidence>
<dbReference type="Proteomes" id="UP000624404">
    <property type="component" value="Unassembled WGS sequence"/>
</dbReference>
<accession>A0A8H2ZRD4</accession>
<keyword evidence="9" id="KW-1185">Reference proteome</keyword>
<keyword evidence="4" id="KW-0804">Transcription</keyword>
<evidence type="ECO:0000256" key="6">
    <source>
        <dbReference type="SAM" id="Phobius"/>
    </source>
</evidence>
<dbReference type="PANTHER" id="PTHR47660">
    <property type="entry name" value="TRANSCRIPTION FACTOR WITH C2H2 AND ZN(2)-CYS(6) DNA BINDING DOMAIN (EUROFUNG)-RELATED-RELATED"/>
    <property type="match status" value="1"/>
</dbReference>
<dbReference type="CDD" id="cd12148">
    <property type="entry name" value="fungal_TF_MHR"/>
    <property type="match status" value="1"/>
</dbReference>
<protein>
    <submittedName>
        <fullName evidence="8">01eed7e1-93af-45f4-a8d6-005ac3ae8914</fullName>
    </submittedName>
</protein>
<name>A0A8H2ZRD4_9HELO</name>
<dbReference type="Pfam" id="PF04082">
    <property type="entry name" value="Fungal_trans"/>
    <property type="match status" value="1"/>
</dbReference>
<feature type="domain" description="Xylanolytic transcriptional activator regulatory" evidence="7">
    <location>
        <begin position="11"/>
        <end position="253"/>
    </location>
</feature>
<keyword evidence="6" id="KW-1133">Transmembrane helix</keyword>
<keyword evidence="1" id="KW-0479">Metal-binding</keyword>
<evidence type="ECO:0000256" key="4">
    <source>
        <dbReference type="ARBA" id="ARBA00023163"/>
    </source>
</evidence>